<dbReference type="PROSITE" id="PS00383">
    <property type="entry name" value="TYR_PHOSPHATASE_1"/>
    <property type="match status" value="1"/>
</dbReference>
<sequence length="185" mass="20581">MAKTGAHLMNQTDLPYFRSYWVSEHLLAGAYPGSAQAAEAETKLKALAKAGVSLVVCLMEEHERDRSGKPFVDYMPLLSSYAQELGQNVQRVRHPIVDGSVTDLEHMREIVRTIDAEIERGGTVYVHCWGGRGRTGSVVCCWLITHGFTPAAALEELQRLVAEKPVFQPTPETLEQKDFIHSFSP</sequence>
<dbReference type="InterPro" id="IPR057023">
    <property type="entry name" value="PTP-SAK"/>
</dbReference>
<dbReference type="InterPro" id="IPR029021">
    <property type="entry name" value="Prot-tyrosine_phosphatase-like"/>
</dbReference>
<dbReference type="FunFam" id="3.90.190.10:FF:000157">
    <property type="entry name" value="Protein-tyrosine phosphatase"/>
    <property type="match status" value="1"/>
</dbReference>
<accession>A0A1J5QTV3</accession>
<proteinExistence type="predicted"/>
<keyword evidence="1" id="KW-0378">Hydrolase</keyword>
<organism evidence="3">
    <name type="scientific">mine drainage metagenome</name>
    <dbReference type="NCBI Taxonomy" id="410659"/>
    <lineage>
        <taxon>unclassified sequences</taxon>
        <taxon>metagenomes</taxon>
        <taxon>ecological metagenomes</taxon>
    </lineage>
</organism>
<dbReference type="AlphaFoldDB" id="A0A1J5QTV3"/>
<dbReference type="Gene3D" id="3.90.190.10">
    <property type="entry name" value="Protein tyrosine phosphatase superfamily"/>
    <property type="match status" value="1"/>
</dbReference>
<name>A0A1J5QTV3_9ZZZZ</name>
<dbReference type="GO" id="GO:0016791">
    <property type="term" value="F:phosphatase activity"/>
    <property type="evidence" value="ECO:0007669"/>
    <property type="project" value="UniProtKB-ARBA"/>
</dbReference>
<evidence type="ECO:0000313" key="3">
    <source>
        <dbReference type="EMBL" id="OIQ87073.1"/>
    </source>
</evidence>
<gene>
    <name evidence="3" type="ORF">GALL_310630</name>
</gene>
<protein>
    <recommendedName>
        <fullName evidence="2">Tyrosine specific protein phosphatases domain-containing protein</fullName>
    </recommendedName>
</protein>
<comment type="caution">
    <text evidence="3">The sequence shown here is derived from an EMBL/GenBank/DDBJ whole genome shotgun (WGS) entry which is preliminary data.</text>
</comment>
<dbReference type="Pfam" id="PF22784">
    <property type="entry name" value="PTP-SAK"/>
    <property type="match status" value="1"/>
</dbReference>
<dbReference type="PROSITE" id="PS50056">
    <property type="entry name" value="TYR_PHOSPHATASE_2"/>
    <property type="match status" value="1"/>
</dbReference>
<dbReference type="InterPro" id="IPR016130">
    <property type="entry name" value="Tyr_Pase_AS"/>
</dbReference>
<dbReference type="EMBL" id="MLJW01000442">
    <property type="protein sequence ID" value="OIQ87073.1"/>
    <property type="molecule type" value="Genomic_DNA"/>
</dbReference>
<dbReference type="SUPFAM" id="SSF52799">
    <property type="entry name" value="(Phosphotyrosine protein) phosphatases II"/>
    <property type="match status" value="1"/>
</dbReference>
<dbReference type="PANTHER" id="PTHR23339">
    <property type="entry name" value="TYROSINE SPECIFIC PROTEIN PHOSPHATASE AND DUAL SPECIFICITY PROTEIN PHOSPHATASE"/>
    <property type="match status" value="1"/>
</dbReference>
<feature type="domain" description="Tyrosine specific protein phosphatases" evidence="2">
    <location>
        <begin position="105"/>
        <end position="159"/>
    </location>
</feature>
<dbReference type="InterPro" id="IPR000387">
    <property type="entry name" value="Tyr_Pase_dom"/>
</dbReference>
<reference evidence="3" key="1">
    <citation type="submission" date="2016-10" db="EMBL/GenBank/DDBJ databases">
        <title>Sequence of Gallionella enrichment culture.</title>
        <authorList>
            <person name="Poehlein A."/>
            <person name="Muehling M."/>
            <person name="Daniel R."/>
        </authorList>
    </citation>
    <scope>NUCLEOTIDE SEQUENCE</scope>
</reference>
<evidence type="ECO:0000259" key="2">
    <source>
        <dbReference type="PROSITE" id="PS50056"/>
    </source>
</evidence>
<dbReference type="InterPro" id="IPR050561">
    <property type="entry name" value="PTP"/>
</dbReference>
<evidence type="ECO:0000256" key="1">
    <source>
        <dbReference type="ARBA" id="ARBA00022801"/>
    </source>
</evidence>